<protein>
    <submittedName>
        <fullName evidence="7">Major facilitator superfamily domaingeneral substrate transporter</fullName>
    </submittedName>
</protein>
<dbReference type="AlphaFoldDB" id="A0A9W9X898"/>
<evidence type="ECO:0000313" key="8">
    <source>
        <dbReference type="Proteomes" id="UP001147760"/>
    </source>
</evidence>
<evidence type="ECO:0000256" key="4">
    <source>
        <dbReference type="ARBA" id="ARBA00022989"/>
    </source>
</evidence>
<organism evidence="7 8">
    <name type="scientific">Penicillium desertorum</name>
    <dbReference type="NCBI Taxonomy" id="1303715"/>
    <lineage>
        <taxon>Eukaryota</taxon>
        <taxon>Fungi</taxon>
        <taxon>Dikarya</taxon>
        <taxon>Ascomycota</taxon>
        <taxon>Pezizomycotina</taxon>
        <taxon>Eurotiomycetes</taxon>
        <taxon>Eurotiomycetidae</taxon>
        <taxon>Eurotiales</taxon>
        <taxon>Aspergillaceae</taxon>
        <taxon>Penicillium</taxon>
    </lineage>
</organism>
<dbReference type="PANTHER" id="PTHR43791:SF36">
    <property type="entry name" value="TRANSPORTER, PUTATIVE (AFU_ORTHOLOGUE AFUA_6G08340)-RELATED"/>
    <property type="match status" value="1"/>
</dbReference>
<dbReference type="EMBL" id="JAPWDO010000001">
    <property type="protein sequence ID" value="KAJ5486215.1"/>
    <property type="molecule type" value="Genomic_DNA"/>
</dbReference>
<evidence type="ECO:0000256" key="3">
    <source>
        <dbReference type="ARBA" id="ARBA00022692"/>
    </source>
</evidence>
<dbReference type="Pfam" id="PF07690">
    <property type="entry name" value="MFS_1"/>
    <property type="match status" value="1"/>
</dbReference>
<comment type="caution">
    <text evidence="7">The sequence shown here is derived from an EMBL/GenBank/DDBJ whole genome shotgun (WGS) entry which is preliminary data.</text>
</comment>
<keyword evidence="4 6" id="KW-1133">Transmembrane helix</keyword>
<dbReference type="InterPro" id="IPR011701">
    <property type="entry name" value="MFS"/>
</dbReference>
<keyword evidence="2" id="KW-0813">Transport</keyword>
<comment type="subcellular location">
    <subcellularLocation>
        <location evidence="1">Membrane</location>
        <topology evidence="1">Multi-pass membrane protein</topology>
    </subcellularLocation>
</comment>
<feature type="transmembrane region" description="Helical" evidence="6">
    <location>
        <begin position="323"/>
        <end position="341"/>
    </location>
</feature>
<gene>
    <name evidence="7" type="ORF">N7530_000515</name>
</gene>
<evidence type="ECO:0000256" key="5">
    <source>
        <dbReference type="ARBA" id="ARBA00023136"/>
    </source>
</evidence>
<dbReference type="Proteomes" id="UP001147760">
    <property type="component" value="Unassembled WGS sequence"/>
</dbReference>
<dbReference type="Gene3D" id="1.20.1250.20">
    <property type="entry name" value="MFS general substrate transporter like domains"/>
    <property type="match status" value="1"/>
</dbReference>
<keyword evidence="8" id="KW-1185">Reference proteome</keyword>
<feature type="transmembrane region" description="Helical" evidence="6">
    <location>
        <begin position="264"/>
        <end position="286"/>
    </location>
</feature>
<dbReference type="SUPFAM" id="SSF103473">
    <property type="entry name" value="MFS general substrate transporter"/>
    <property type="match status" value="1"/>
</dbReference>
<accession>A0A9W9X898</accession>
<evidence type="ECO:0000313" key="7">
    <source>
        <dbReference type="EMBL" id="KAJ5486215.1"/>
    </source>
</evidence>
<feature type="transmembrane region" description="Helical" evidence="6">
    <location>
        <begin position="188"/>
        <end position="208"/>
    </location>
</feature>
<keyword evidence="5 6" id="KW-0472">Membrane</keyword>
<keyword evidence="3 6" id="KW-0812">Transmembrane</keyword>
<dbReference type="GO" id="GO:0016020">
    <property type="term" value="C:membrane"/>
    <property type="evidence" value="ECO:0007669"/>
    <property type="project" value="UniProtKB-SubCell"/>
</dbReference>
<name>A0A9W9X898_9EURO</name>
<dbReference type="OrthoDB" id="6730379at2759"/>
<dbReference type="InterPro" id="IPR036259">
    <property type="entry name" value="MFS_trans_sf"/>
</dbReference>
<reference evidence="7" key="2">
    <citation type="journal article" date="2023" name="IMA Fungus">
        <title>Comparative genomic study of the Penicillium genus elucidates a diverse pangenome and 15 lateral gene transfer events.</title>
        <authorList>
            <person name="Petersen C."/>
            <person name="Sorensen T."/>
            <person name="Nielsen M.R."/>
            <person name="Sondergaard T.E."/>
            <person name="Sorensen J.L."/>
            <person name="Fitzpatrick D.A."/>
            <person name="Frisvad J.C."/>
            <person name="Nielsen K.L."/>
        </authorList>
    </citation>
    <scope>NUCLEOTIDE SEQUENCE</scope>
    <source>
        <strain evidence="7">IBT 17660</strain>
    </source>
</reference>
<proteinExistence type="predicted"/>
<dbReference type="PANTHER" id="PTHR43791">
    <property type="entry name" value="PERMEASE-RELATED"/>
    <property type="match status" value="1"/>
</dbReference>
<dbReference type="GO" id="GO:0022857">
    <property type="term" value="F:transmembrane transporter activity"/>
    <property type="evidence" value="ECO:0007669"/>
    <property type="project" value="InterPro"/>
</dbReference>
<evidence type="ECO:0000256" key="2">
    <source>
        <dbReference type="ARBA" id="ARBA00022448"/>
    </source>
</evidence>
<evidence type="ECO:0000256" key="6">
    <source>
        <dbReference type="SAM" id="Phobius"/>
    </source>
</evidence>
<evidence type="ECO:0000256" key="1">
    <source>
        <dbReference type="ARBA" id="ARBA00004141"/>
    </source>
</evidence>
<reference evidence="7" key="1">
    <citation type="submission" date="2022-12" db="EMBL/GenBank/DDBJ databases">
        <authorList>
            <person name="Petersen C."/>
        </authorList>
    </citation>
    <scope>NUCLEOTIDE SEQUENCE</scope>
    <source>
        <strain evidence="7">IBT 17660</strain>
    </source>
</reference>
<sequence length="346" mass="38873">MSFPQPTPAANSREHVDEVKETISLTLAGEENGDDNDLDAVAQILMDQEDIQQPNRFEHRKLLRKIDWRIVPLAAWAYGLQFVDKSGLGAAATYGLRDDLHLIGQEYSCTTMWLVGYLAIYNLMLMENKVHTRGTTSPVWSVDDDERCFSSALLNHLLWSACHQILLLHIANFELLGSAMLKLTSWRLIFLTIGLLSSFTGVLMFAFMPDAPQSAKWLSERERAIAVKRVVQAQLGLKDTHFKWEQVQETLRDPHAWLLSLQMLFSQTAGSVTTNFLGIGFGYTALKAQLYTAPNYAVQAVTQLLVSRPPTFFAFFRNKKQPLAALSSIIGVIGIIIIYVTPPEDQ</sequence>